<reference evidence="3" key="1">
    <citation type="submission" date="2019-04" db="EMBL/GenBank/DDBJ databases">
        <title>Nocardioides xinjiangensis sp. nov.</title>
        <authorList>
            <person name="Liu S."/>
        </authorList>
    </citation>
    <scope>NUCLEOTIDE SEQUENCE [LARGE SCALE GENOMIC DNA]</scope>
    <source>
        <strain evidence="3">18</strain>
    </source>
</reference>
<protein>
    <submittedName>
        <fullName evidence="2">Uncharacterized protein</fullName>
    </submittedName>
</protein>
<evidence type="ECO:0000256" key="1">
    <source>
        <dbReference type="SAM" id="Phobius"/>
    </source>
</evidence>
<dbReference type="Proteomes" id="UP000308760">
    <property type="component" value="Unassembled WGS sequence"/>
</dbReference>
<name>A0A4S8Q6Q3_9ACTN</name>
<keyword evidence="3" id="KW-1185">Reference proteome</keyword>
<evidence type="ECO:0000313" key="2">
    <source>
        <dbReference type="EMBL" id="THV39810.1"/>
    </source>
</evidence>
<proteinExistence type="predicted"/>
<sequence>MDIFFPSRPGFQWVLVIAGLISCLAGAAVVDRTQKVQFTYDRSSRTIRARDRLWGTWRTYPRKNFERLERSTDPRGVFEVRADGERHRLDIGGGLAHPDDWKTFLECFLEDHAARDTPPDPDTTHT</sequence>
<evidence type="ECO:0000313" key="3">
    <source>
        <dbReference type="Proteomes" id="UP000308760"/>
    </source>
</evidence>
<comment type="caution">
    <text evidence="2">The sequence shown here is derived from an EMBL/GenBank/DDBJ whole genome shotgun (WGS) entry which is preliminary data.</text>
</comment>
<keyword evidence="1" id="KW-0812">Transmembrane</keyword>
<dbReference type="EMBL" id="STGY01000061">
    <property type="protein sequence ID" value="THV39810.1"/>
    <property type="molecule type" value="Genomic_DNA"/>
</dbReference>
<dbReference type="AlphaFoldDB" id="A0A4S8Q6Q3"/>
<feature type="transmembrane region" description="Helical" evidence="1">
    <location>
        <begin position="12"/>
        <end position="30"/>
    </location>
</feature>
<accession>A0A4S8Q6Q3</accession>
<gene>
    <name evidence="2" type="ORF">FAB82_16500</name>
</gene>
<reference evidence="2 3" key="2">
    <citation type="submission" date="2019-05" db="EMBL/GenBank/DDBJ databases">
        <title>Glycomyces buryatensis sp. nov.</title>
        <authorList>
            <person name="Nikitina E."/>
        </authorList>
    </citation>
    <scope>NUCLEOTIDE SEQUENCE [LARGE SCALE GENOMIC DNA]</scope>
    <source>
        <strain evidence="2 3">18</strain>
    </source>
</reference>
<keyword evidence="1" id="KW-1133">Transmembrane helix</keyword>
<organism evidence="2 3">
    <name type="scientific">Glycomyces buryatensis</name>
    <dbReference type="NCBI Taxonomy" id="2570927"/>
    <lineage>
        <taxon>Bacteria</taxon>
        <taxon>Bacillati</taxon>
        <taxon>Actinomycetota</taxon>
        <taxon>Actinomycetes</taxon>
        <taxon>Glycomycetales</taxon>
        <taxon>Glycomycetaceae</taxon>
        <taxon>Glycomyces</taxon>
    </lineage>
</organism>
<keyword evidence="1" id="KW-0472">Membrane</keyword>